<protein>
    <submittedName>
        <fullName evidence="1">Metal dependent hydrolase</fullName>
    </submittedName>
</protein>
<gene>
    <name evidence="1" type="ORF">U27_01815</name>
</gene>
<name>A0A0S6W5U8_VECG1</name>
<keyword evidence="2" id="KW-1185">Reference proteome</keyword>
<dbReference type="AlphaFoldDB" id="A0A0S6W5U8"/>
<keyword evidence="1" id="KW-0378">Hydrolase</keyword>
<dbReference type="eggNOG" id="COG2220">
    <property type="taxonomic scope" value="Bacteria"/>
</dbReference>
<sequence length="206" mass="22459">MIENITWYGHATMKFRGEKIVYIDPYELKGSAYEPADIVLITHDHYDHCSPQDIEKVAKADTVIIAPASCQSQLSGKIKIIAAGEKMIEQGVQIEAVPAYNIGKKFHPKSAGGVGYIVTLNGKRIYQAGDADFIPEMKQITADIAILPIGGTYTMTAAEAAEAANAINPEIAIPMHFGAIIGSKKDAEEFKKRTNVRVEILTPEKN</sequence>
<dbReference type="PANTHER" id="PTHR43546:SF8">
    <property type="entry name" value="METALLO-BETA-LACTAMASE DOMAIN-CONTAINING PROTEIN"/>
    <property type="match status" value="1"/>
</dbReference>
<dbReference type="SUPFAM" id="SSF56281">
    <property type="entry name" value="Metallo-hydrolase/oxidoreductase"/>
    <property type="match status" value="1"/>
</dbReference>
<dbReference type="STRING" id="1499967.U27_01815"/>
<dbReference type="Gene3D" id="3.60.15.10">
    <property type="entry name" value="Ribonuclease Z/Hydroxyacylglutathione hydrolase-like"/>
    <property type="match status" value="1"/>
</dbReference>
<dbReference type="Proteomes" id="UP000030661">
    <property type="component" value="Unassembled WGS sequence"/>
</dbReference>
<proteinExistence type="predicted"/>
<dbReference type="Pfam" id="PF13483">
    <property type="entry name" value="Lactamase_B_3"/>
    <property type="match status" value="1"/>
</dbReference>
<organism evidence="1">
    <name type="scientific">Vecturithrix granuli</name>
    <dbReference type="NCBI Taxonomy" id="1499967"/>
    <lineage>
        <taxon>Bacteria</taxon>
        <taxon>Candidatus Moduliflexota</taxon>
        <taxon>Candidatus Vecturitrichia</taxon>
        <taxon>Candidatus Vecturitrichales</taxon>
        <taxon>Candidatus Vecturitrichaceae</taxon>
        <taxon>Candidatus Vecturithrix</taxon>
    </lineage>
</organism>
<evidence type="ECO:0000313" key="1">
    <source>
        <dbReference type="EMBL" id="GAK54984.1"/>
    </source>
</evidence>
<dbReference type="GO" id="GO:0016787">
    <property type="term" value="F:hydrolase activity"/>
    <property type="evidence" value="ECO:0007669"/>
    <property type="project" value="UniProtKB-KW"/>
</dbReference>
<dbReference type="HOGENOM" id="CLU_070010_0_1_0"/>
<reference evidence="1" key="1">
    <citation type="journal article" date="2015" name="PeerJ">
        <title>First genomic representation of candidate bacterial phylum KSB3 points to enhanced environmental sensing as a trigger of wastewater bulking.</title>
        <authorList>
            <person name="Sekiguchi Y."/>
            <person name="Ohashi A."/>
            <person name="Parks D.H."/>
            <person name="Yamauchi T."/>
            <person name="Tyson G.W."/>
            <person name="Hugenholtz P."/>
        </authorList>
    </citation>
    <scope>NUCLEOTIDE SEQUENCE [LARGE SCALE GENOMIC DNA]</scope>
</reference>
<accession>A0A0S6W5U8</accession>
<dbReference type="InterPro" id="IPR036866">
    <property type="entry name" value="RibonucZ/Hydroxyglut_hydro"/>
</dbReference>
<dbReference type="PANTHER" id="PTHR43546">
    <property type="entry name" value="UPF0173 METAL-DEPENDENT HYDROLASE MJ1163-RELATED"/>
    <property type="match status" value="1"/>
</dbReference>
<dbReference type="EMBL" id="DF820463">
    <property type="protein sequence ID" value="GAK54984.1"/>
    <property type="molecule type" value="Genomic_DNA"/>
</dbReference>
<dbReference type="InterPro" id="IPR050114">
    <property type="entry name" value="UPF0173_UPF0282_UlaG_hydrolase"/>
</dbReference>
<evidence type="ECO:0000313" key="2">
    <source>
        <dbReference type="Proteomes" id="UP000030661"/>
    </source>
</evidence>